<evidence type="ECO:0000313" key="3">
    <source>
        <dbReference type="EMBL" id="OMG76188.1"/>
    </source>
</evidence>
<dbReference type="GO" id="GO:0052689">
    <property type="term" value="F:carboxylic ester hydrolase activity"/>
    <property type="evidence" value="ECO:0007669"/>
    <property type="project" value="TreeGrafter"/>
</dbReference>
<evidence type="ECO:0000313" key="4">
    <source>
        <dbReference type="Proteomes" id="UP000187251"/>
    </source>
</evidence>
<dbReference type="PANTHER" id="PTHR43265:SF1">
    <property type="entry name" value="ESTERASE ESTD"/>
    <property type="match status" value="1"/>
</dbReference>
<proteinExistence type="predicted"/>
<organism evidence="3 4">
    <name type="scientific">Alcaligenes xylosoxydans xylosoxydans</name>
    <name type="common">Achromobacter xylosoxidans</name>
    <dbReference type="NCBI Taxonomy" id="85698"/>
    <lineage>
        <taxon>Bacteria</taxon>
        <taxon>Pseudomonadati</taxon>
        <taxon>Pseudomonadota</taxon>
        <taxon>Betaproteobacteria</taxon>
        <taxon>Burkholderiales</taxon>
        <taxon>Alcaligenaceae</taxon>
        <taxon>Achromobacter</taxon>
    </lineage>
</organism>
<dbReference type="GO" id="GO:0006508">
    <property type="term" value="P:proteolysis"/>
    <property type="evidence" value="ECO:0007669"/>
    <property type="project" value="InterPro"/>
</dbReference>
<name>A0A1R1JKA2_ALCXX</name>
<protein>
    <submittedName>
        <fullName evidence="3">Alpha/beta hydrolase</fullName>
    </submittedName>
</protein>
<keyword evidence="3" id="KW-0378">Hydrolase</keyword>
<dbReference type="GO" id="GO:0008236">
    <property type="term" value="F:serine-type peptidase activity"/>
    <property type="evidence" value="ECO:0007669"/>
    <property type="project" value="InterPro"/>
</dbReference>
<accession>A0A1R1JKA2</accession>
<feature type="signal peptide" evidence="1">
    <location>
        <begin position="1"/>
        <end position="39"/>
    </location>
</feature>
<dbReference type="Gene3D" id="3.40.50.1820">
    <property type="entry name" value="alpha/beta hydrolase"/>
    <property type="match status" value="1"/>
</dbReference>
<dbReference type="AlphaFoldDB" id="A0A1R1JKA2"/>
<dbReference type="InterPro" id="IPR053145">
    <property type="entry name" value="AB_hydrolase_Est10"/>
</dbReference>
<feature type="chain" id="PRO_5012548572" evidence="1">
    <location>
        <begin position="40"/>
        <end position="335"/>
    </location>
</feature>
<evidence type="ECO:0000259" key="2">
    <source>
        <dbReference type="Pfam" id="PF00326"/>
    </source>
</evidence>
<comment type="caution">
    <text evidence="3">The sequence shown here is derived from an EMBL/GenBank/DDBJ whole genome shotgun (WGS) entry which is preliminary data.</text>
</comment>
<dbReference type="EMBL" id="MJMN01000064">
    <property type="protein sequence ID" value="OMG76188.1"/>
    <property type="molecule type" value="Genomic_DNA"/>
</dbReference>
<sequence>MRNVLIAMVLAVCNRPGRFIARALLPAACALATGLPAQAQPTEQHWLPRSDGSAIAYYLRQHDPDRAADSLLVVVQGADCNSVAHNHAVRRYLRHVLPRADLLTVDKYGIDVSLPYRDDDGSDRADCPRAYLRHDNFDQRLRDYAAVIARLRQQGGYRRVVAVGGSEGAVVANMLAARGGLVDASIAFNGGGRWFLDDVLHSIATGDAPPAEKAQAIEGFRGFAHALAQAPSSDLVASNHGQGWWRQALALDQQALLERVRTPLLIVQGGADTSVSPDSVARMIDAVKRAGRRNIDYRFYPGLDHGLREADGTPRMGEVAADMAAWLRALPPSAP</sequence>
<gene>
    <name evidence="3" type="ORF">BIZ92_18065</name>
</gene>
<dbReference type="RefSeq" id="WP_076416243.1">
    <property type="nucleotide sequence ID" value="NZ_AP028040.1"/>
</dbReference>
<dbReference type="OrthoDB" id="8666017at2"/>
<dbReference type="PANTHER" id="PTHR43265">
    <property type="entry name" value="ESTERASE ESTD"/>
    <property type="match status" value="1"/>
</dbReference>
<dbReference type="Proteomes" id="UP000187251">
    <property type="component" value="Unassembled WGS sequence"/>
</dbReference>
<keyword evidence="1" id="KW-0732">Signal</keyword>
<feature type="domain" description="Peptidase S9 prolyl oligopeptidase catalytic" evidence="2">
    <location>
        <begin position="257"/>
        <end position="328"/>
    </location>
</feature>
<reference evidence="3 4" key="1">
    <citation type="submission" date="2016-09" db="EMBL/GenBank/DDBJ databases">
        <title>Phylogenomics of Achromobacter.</title>
        <authorList>
            <person name="Jeukens J."/>
            <person name="Freschi L."/>
            <person name="Vincent A.T."/>
            <person name="Emond-Rheault J.-G."/>
            <person name="Kukavica-Ibrulj I."/>
            <person name="Charette S.J."/>
            <person name="Levesque R.C."/>
        </authorList>
    </citation>
    <scope>NUCLEOTIDE SEQUENCE [LARGE SCALE GENOMIC DNA]</scope>
    <source>
        <strain evidence="3 4">AUS488</strain>
    </source>
</reference>
<dbReference type="Pfam" id="PF00326">
    <property type="entry name" value="Peptidase_S9"/>
    <property type="match status" value="1"/>
</dbReference>
<dbReference type="InterPro" id="IPR001375">
    <property type="entry name" value="Peptidase_S9_cat"/>
</dbReference>
<dbReference type="InterPro" id="IPR029058">
    <property type="entry name" value="AB_hydrolase_fold"/>
</dbReference>
<dbReference type="SUPFAM" id="SSF53474">
    <property type="entry name" value="alpha/beta-Hydrolases"/>
    <property type="match status" value="1"/>
</dbReference>
<evidence type="ECO:0000256" key="1">
    <source>
        <dbReference type="SAM" id="SignalP"/>
    </source>
</evidence>